<dbReference type="InterPro" id="IPR049785">
    <property type="entry name" value="GT-D-like_firm"/>
</dbReference>
<reference evidence="3" key="1">
    <citation type="journal article" date="2019" name="Int. J. Syst. Evol. Microbiol.">
        <title>The Global Catalogue of Microorganisms (GCM) 10K type strain sequencing project: providing services to taxonomists for standard genome sequencing and annotation.</title>
        <authorList>
            <consortium name="The Broad Institute Genomics Platform"/>
            <consortium name="The Broad Institute Genome Sequencing Center for Infectious Disease"/>
            <person name="Wu L."/>
            <person name="Ma J."/>
        </authorList>
    </citation>
    <scope>NUCLEOTIDE SEQUENCE [LARGE SCALE GENOMIC DNA]</scope>
    <source>
        <strain evidence="3">TISTR 1827</strain>
    </source>
</reference>
<protein>
    <submittedName>
        <fullName evidence="2">GT-D fold domain-containing glycosyltransferase</fullName>
    </submittedName>
</protein>
<evidence type="ECO:0000313" key="3">
    <source>
        <dbReference type="Proteomes" id="UP001597493"/>
    </source>
</evidence>
<comment type="caution">
    <text evidence="2">The sequence shown here is derived from an EMBL/GenBank/DDBJ whole genome shotgun (WGS) entry which is preliminary data.</text>
</comment>
<proteinExistence type="predicted"/>
<dbReference type="Proteomes" id="UP001597493">
    <property type="component" value="Unassembled WGS sequence"/>
</dbReference>
<sequence>MPSYSGGRRLPSSEVLERIQYSLRTGRPFSLVRVGDGENIVMAQNSVWTIDRVLATKWARLANKSRSSKGLKLPNLDMRDRMVESIRKATVVGILNYGDSIIKARPEYKRPLTDKIFAHYGLKPRYTCNALFNRYAANDPLFWELIRGYRILIVTRNPEGIAKLLSGGPYNQHIAGTISFGHCDELEETVEELKANRNKFDIALISCGVNAVVLAQQVAEAAGKVGIDFGKGLTRLPLSQEAGGNGI</sequence>
<dbReference type="RefSeq" id="WP_379273665.1">
    <property type="nucleotide sequence ID" value="NZ_JBHUGT010000024.1"/>
</dbReference>
<feature type="domain" description="GT-D fold-like" evidence="1">
    <location>
        <begin position="11"/>
        <end position="234"/>
    </location>
</feature>
<dbReference type="Pfam" id="PF22882">
    <property type="entry name" value="GT-D-like"/>
    <property type="match status" value="1"/>
</dbReference>
<keyword evidence="3" id="KW-1185">Reference proteome</keyword>
<dbReference type="EMBL" id="JBHUMY010000012">
    <property type="protein sequence ID" value="MFD2661200.1"/>
    <property type="molecule type" value="Genomic_DNA"/>
</dbReference>
<dbReference type="InterPro" id="IPR055171">
    <property type="entry name" value="GT-D-like"/>
</dbReference>
<organism evidence="2 3">
    <name type="scientific">Paenibacillus thailandensis</name>
    <dbReference type="NCBI Taxonomy" id="393250"/>
    <lineage>
        <taxon>Bacteria</taxon>
        <taxon>Bacillati</taxon>
        <taxon>Bacillota</taxon>
        <taxon>Bacilli</taxon>
        <taxon>Bacillales</taxon>
        <taxon>Paenibacillaceae</taxon>
        <taxon>Paenibacillus</taxon>
    </lineage>
</organism>
<dbReference type="NCBIfam" id="NF040628">
    <property type="entry name" value="GT-D_rel"/>
    <property type="match status" value="1"/>
</dbReference>
<gene>
    <name evidence="2" type="ORF">ACFSW5_13160</name>
</gene>
<evidence type="ECO:0000259" key="1">
    <source>
        <dbReference type="Pfam" id="PF22882"/>
    </source>
</evidence>
<name>A0ABW5QYA0_9BACL</name>
<accession>A0ABW5QYA0</accession>
<evidence type="ECO:0000313" key="2">
    <source>
        <dbReference type="EMBL" id="MFD2661200.1"/>
    </source>
</evidence>